<organism evidence="2 3">
    <name type="scientific">Spongiibacter thalassae</name>
    <dbReference type="NCBI Taxonomy" id="2721624"/>
    <lineage>
        <taxon>Bacteria</taxon>
        <taxon>Pseudomonadati</taxon>
        <taxon>Pseudomonadota</taxon>
        <taxon>Gammaproteobacteria</taxon>
        <taxon>Cellvibrionales</taxon>
        <taxon>Spongiibacteraceae</taxon>
        <taxon>Spongiibacter</taxon>
    </lineage>
</organism>
<dbReference type="RefSeq" id="WP_168451383.1">
    <property type="nucleotide sequence ID" value="NZ_JAAWWK010000006.1"/>
</dbReference>
<feature type="region of interest" description="Disordered" evidence="1">
    <location>
        <begin position="231"/>
        <end position="271"/>
    </location>
</feature>
<evidence type="ECO:0000313" key="2">
    <source>
        <dbReference type="EMBL" id="NKI18863.1"/>
    </source>
</evidence>
<accession>A0ABX1GK61</accession>
<dbReference type="EMBL" id="JAAWWK010000006">
    <property type="protein sequence ID" value="NKI18863.1"/>
    <property type="molecule type" value="Genomic_DNA"/>
</dbReference>
<comment type="caution">
    <text evidence="2">The sequence shown here is derived from an EMBL/GenBank/DDBJ whole genome shotgun (WGS) entry which is preliminary data.</text>
</comment>
<reference evidence="2 3" key="1">
    <citation type="submission" date="2020-04" db="EMBL/GenBank/DDBJ databases">
        <authorList>
            <person name="Yoon J."/>
        </authorList>
    </citation>
    <scope>NUCLEOTIDE SEQUENCE [LARGE SCALE GENOMIC DNA]</scope>
    <source>
        <strain evidence="2 3">KMU-166</strain>
    </source>
</reference>
<feature type="region of interest" description="Disordered" evidence="1">
    <location>
        <begin position="1"/>
        <end position="22"/>
    </location>
</feature>
<name>A0ABX1GK61_9GAMM</name>
<feature type="compositionally biased region" description="Basic and acidic residues" evidence="1">
    <location>
        <begin position="667"/>
        <end position="677"/>
    </location>
</feature>
<evidence type="ECO:0000256" key="1">
    <source>
        <dbReference type="SAM" id="MobiDB-lite"/>
    </source>
</evidence>
<protein>
    <submittedName>
        <fullName evidence="2">DUF1631 domain-containing protein</fullName>
    </submittedName>
</protein>
<sequence>MTDKGSKIVGFDKAAPQGEAPSTANLPAELKALCEKSRLYLSERLTVLLDEVDDRLFELADEASNAKEQHIYFDSMREIRVHRQHIEARFVEVLSDGFSPRGLRGRSSPQDRGEAKLKLLESDALEELVAIEGMAKKAERKFLQELWLLCTAWQHCVGGEVIAAADLPIGPASIAQALGEASRLLDIDIKARLVLLKLFDSELVGRFGEMFELLVPVLEAQGLSIDMLNRKRGPRPQVESEPEPAPVQPGDSSSAPAQARAGEAPSGASARTQTTVLVSQLIDALENIVNNGVGGAEPKALSKPSFMVALQDMQNEQYAHFLNRRAANDETGHIEDIAEKLIGRLQQVNKVGAGDASALSAERDRDTISFVGSLFEYILEGDVLSEHLKALLAQLQIPILKIALLDKGFFSHEEHPARKLLSSIMGAGIGWSPNGAVKKDPLYKKLEEVVIRVLGDFAVDTQVFVDALQDFSKFQRRAMQRAELLAQRAESAEGGRATAETARAYVAGVLDDKLASGNYPAVVHKILKDGWSKVLFISYVQAGPDSARFRDETELVDRLLWSVAPNNESGHRNELIEALPVLTETLRLGFNRVSLNIFETGQWFEQLERLHMAKLTRKSRGQPSTENRARVLDLDDLDAAVAEKFDRISEAEEGRTAHSLPLSGDTEESRSAAKPREMASGLANLRVGNWVDLTVADGKMQRCRLAAVINGIGKYIFVDRAGIKVCEHDLRSLTAALESGDLVLIDDDRLFDRALESVISNLRDMRNKPTN</sequence>
<dbReference type="InterPro" id="IPR012434">
    <property type="entry name" value="DUF1631"/>
</dbReference>
<proteinExistence type="predicted"/>
<dbReference type="Proteomes" id="UP000765845">
    <property type="component" value="Unassembled WGS sequence"/>
</dbReference>
<evidence type="ECO:0000313" key="3">
    <source>
        <dbReference type="Proteomes" id="UP000765845"/>
    </source>
</evidence>
<gene>
    <name evidence="2" type="ORF">HCU74_15750</name>
</gene>
<feature type="region of interest" description="Disordered" evidence="1">
    <location>
        <begin position="652"/>
        <end position="677"/>
    </location>
</feature>
<dbReference type="Pfam" id="PF07793">
    <property type="entry name" value="DUF1631"/>
    <property type="match status" value="1"/>
</dbReference>
<keyword evidence="3" id="KW-1185">Reference proteome</keyword>